<dbReference type="EMBL" id="CACVKT020001876">
    <property type="protein sequence ID" value="CAC5372904.1"/>
    <property type="molecule type" value="Genomic_DNA"/>
</dbReference>
<organism evidence="1 2">
    <name type="scientific">Mytilus coruscus</name>
    <name type="common">Sea mussel</name>
    <dbReference type="NCBI Taxonomy" id="42192"/>
    <lineage>
        <taxon>Eukaryota</taxon>
        <taxon>Metazoa</taxon>
        <taxon>Spiralia</taxon>
        <taxon>Lophotrochozoa</taxon>
        <taxon>Mollusca</taxon>
        <taxon>Bivalvia</taxon>
        <taxon>Autobranchia</taxon>
        <taxon>Pteriomorphia</taxon>
        <taxon>Mytilida</taxon>
        <taxon>Mytiloidea</taxon>
        <taxon>Mytilidae</taxon>
        <taxon>Mytilinae</taxon>
        <taxon>Mytilus</taxon>
    </lineage>
</organism>
<sequence length="160" mass="18569">MMIQEEWSLPDEIFSSDACGSRYGGWFNGTHFHRVFHKFIIDAQLHINCLELLSVIVCVKLWPICFKGKNQISVALINTGRARDEFLQDCLQKLCYITTIYEFEVRAVHLAGSENRVTDYLFRWHLSDEFSSLFYDAVTDGLQECSVDPKKYLKLLMISS</sequence>
<accession>A0A6J8ASF8</accession>
<evidence type="ECO:0000313" key="2">
    <source>
        <dbReference type="Proteomes" id="UP000507470"/>
    </source>
</evidence>
<name>A0A6J8ASF8_MYTCO</name>
<evidence type="ECO:0000313" key="1">
    <source>
        <dbReference type="EMBL" id="CAC5372904.1"/>
    </source>
</evidence>
<dbReference type="OrthoDB" id="6058745at2759"/>
<keyword evidence="2" id="KW-1185">Reference proteome</keyword>
<reference evidence="1 2" key="1">
    <citation type="submission" date="2020-06" db="EMBL/GenBank/DDBJ databases">
        <authorList>
            <person name="Li R."/>
            <person name="Bekaert M."/>
        </authorList>
    </citation>
    <scope>NUCLEOTIDE SEQUENCE [LARGE SCALE GENOMIC DNA]</scope>
    <source>
        <strain evidence="2">wild</strain>
    </source>
</reference>
<dbReference type="AlphaFoldDB" id="A0A6J8ASF8"/>
<dbReference type="Proteomes" id="UP000507470">
    <property type="component" value="Unassembled WGS sequence"/>
</dbReference>
<proteinExistence type="predicted"/>
<gene>
    <name evidence="1" type="ORF">MCOR_10839</name>
</gene>
<protein>
    <submittedName>
        <fullName evidence="1">Uncharacterized protein</fullName>
    </submittedName>
</protein>